<evidence type="ECO:0000313" key="6">
    <source>
        <dbReference type="EMBL" id="KAF5917135.1"/>
    </source>
</evidence>
<accession>A0A7J7EMX3</accession>
<keyword evidence="4" id="KW-0472">Membrane</keyword>
<dbReference type="AlphaFoldDB" id="A0A7J7EMX3"/>
<feature type="non-terminal residue" evidence="6">
    <location>
        <position position="367"/>
    </location>
</feature>
<evidence type="ECO:0000256" key="1">
    <source>
        <dbReference type="ARBA" id="ARBA00004167"/>
    </source>
</evidence>
<comment type="subcellular location">
    <subcellularLocation>
        <location evidence="1">Membrane</location>
        <topology evidence="1">Single-pass membrane protein</topology>
    </subcellularLocation>
</comment>
<sequence length="367" mass="39516">PGLASTKVQKPGGQDTHPWFRFQCWREALRWGRTQDLLLVCYPLGGVSWGVWAMGCPPALYRGGMSSSLEFLFCERPRTQAPPQFPVVSGPRGEEAGRAGAVADPRFPAGSMAQDGRLWLQMQESVMLTATGSGKGLSNSWMLQRPQTTQIAKCRGRPRANSNSLGTPRPTPAPWTSETPGGGTTENTFFGLREVPDPHTHILIPETLESTHPKNLSCSVSWACEWGTHPIFSCTSAALTSLGPRTRLCSVVTLTPWPQDRSTNLICQVMFPAASVMVERPSSSTSPMSAGPGRLGPSGSLPQVSLVFRGARDQDRSDSGGHQGSWCHSTARSLPLPHLLHSEDPQEESSQDSSGIDDIHPAIGPAS</sequence>
<evidence type="ECO:0000256" key="3">
    <source>
        <dbReference type="ARBA" id="ARBA00022989"/>
    </source>
</evidence>
<feature type="compositionally biased region" description="Low complexity" evidence="5">
    <location>
        <begin position="291"/>
        <end position="302"/>
    </location>
</feature>
<dbReference type="SUPFAM" id="SSF48726">
    <property type="entry name" value="Immunoglobulin"/>
    <property type="match status" value="1"/>
</dbReference>
<feature type="region of interest" description="Disordered" evidence="5">
    <location>
        <begin position="150"/>
        <end position="187"/>
    </location>
</feature>
<gene>
    <name evidence="6" type="ORF">HPG69_014067</name>
</gene>
<keyword evidence="2" id="KW-0812">Transmembrane</keyword>
<dbReference type="InterPro" id="IPR051036">
    <property type="entry name" value="SIGLEC"/>
</dbReference>
<dbReference type="GO" id="GO:0007155">
    <property type="term" value="P:cell adhesion"/>
    <property type="evidence" value="ECO:0007669"/>
    <property type="project" value="TreeGrafter"/>
</dbReference>
<dbReference type="Gene3D" id="2.60.40.10">
    <property type="entry name" value="Immunoglobulins"/>
    <property type="match status" value="1"/>
</dbReference>
<feature type="region of interest" description="Disordered" evidence="5">
    <location>
        <begin position="83"/>
        <end position="107"/>
    </location>
</feature>
<evidence type="ECO:0000256" key="5">
    <source>
        <dbReference type="SAM" id="MobiDB-lite"/>
    </source>
</evidence>
<keyword evidence="7" id="KW-1185">Reference proteome</keyword>
<reference evidence="6 7" key="1">
    <citation type="journal article" date="2020" name="Mol. Biol. Evol.">
        <title>Interspecific Gene Flow and the Evolution of Specialization in Black and White Rhinoceros.</title>
        <authorList>
            <person name="Moodley Y."/>
            <person name="Westbury M.V."/>
            <person name="Russo I.M."/>
            <person name="Gopalakrishnan S."/>
            <person name="Rakotoarivelo A."/>
            <person name="Olsen R.A."/>
            <person name="Prost S."/>
            <person name="Tunstall T."/>
            <person name="Ryder O.A."/>
            <person name="Dalen L."/>
            <person name="Bruford M.W."/>
        </authorList>
    </citation>
    <scope>NUCLEOTIDE SEQUENCE [LARGE SCALE GENOMIC DNA]</scope>
    <source>
        <strain evidence="6">SBR-YM</strain>
        <tissue evidence="6">Skin</tissue>
    </source>
</reference>
<organism evidence="6 7">
    <name type="scientific">Diceros bicornis minor</name>
    <name type="common">South-central black rhinoceros</name>
    <dbReference type="NCBI Taxonomy" id="77932"/>
    <lineage>
        <taxon>Eukaryota</taxon>
        <taxon>Metazoa</taxon>
        <taxon>Chordata</taxon>
        <taxon>Craniata</taxon>
        <taxon>Vertebrata</taxon>
        <taxon>Euteleostomi</taxon>
        <taxon>Mammalia</taxon>
        <taxon>Eutheria</taxon>
        <taxon>Laurasiatheria</taxon>
        <taxon>Perissodactyla</taxon>
        <taxon>Rhinocerotidae</taxon>
        <taxon>Diceros</taxon>
    </lineage>
</organism>
<evidence type="ECO:0000256" key="2">
    <source>
        <dbReference type="ARBA" id="ARBA00022692"/>
    </source>
</evidence>
<feature type="region of interest" description="Disordered" evidence="5">
    <location>
        <begin position="280"/>
        <end position="302"/>
    </location>
</feature>
<keyword evidence="3" id="KW-1133">Transmembrane helix</keyword>
<dbReference type="Proteomes" id="UP000551758">
    <property type="component" value="Unassembled WGS sequence"/>
</dbReference>
<evidence type="ECO:0000313" key="7">
    <source>
        <dbReference type="Proteomes" id="UP000551758"/>
    </source>
</evidence>
<comment type="caution">
    <text evidence="6">The sequence shown here is derived from an EMBL/GenBank/DDBJ whole genome shotgun (WGS) entry which is preliminary data.</text>
</comment>
<feature type="region of interest" description="Disordered" evidence="5">
    <location>
        <begin position="336"/>
        <end position="367"/>
    </location>
</feature>
<dbReference type="GO" id="GO:0005886">
    <property type="term" value="C:plasma membrane"/>
    <property type="evidence" value="ECO:0007669"/>
    <property type="project" value="TreeGrafter"/>
</dbReference>
<evidence type="ECO:0000256" key="4">
    <source>
        <dbReference type="ARBA" id="ARBA00023136"/>
    </source>
</evidence>
<protein>
    <submittedName>
        <fullName evidence="6">Uncharacterized protein</fullName>
    </submittedName>
</protein>
<dbReference type="InterPro" id="IPR013783">
    <property type="entry name" value="Ig-like_fold"/>
</dbReference>
<dbReference type="InterPro" id="IPR036179">
    <property type="entry name" value="Ig-like_dom_sf"/>
</dbReference>
<proteinExistence type="predicted"/>
<dbReference type="PANTHER" id="PTHR12035:SF132">
    <property type="entry name" value="MYELOID CELL SURFACE ANTIGEN CD33"/>
    <property type="match status" value="1"/>
</dbReference>
<dbReference type="GO" id="GO:0033691">
    <property type="term" value="F:sialic acid binding"/>
    <property type="evidence" value="ECO:0007669"/>
    <property type="project" value="TreeGrafter"/>
</dbReference>
<dbReference type="EMBL" id="JACDTQ010002604">
    <property type="protein sequence ID" value="KAF5917135.1"/>
    <property type="molecule type" value="Genomic_DNA"/>
</dbReference>
<name>A0A7J7EMX3_DICBM</name>
<feature type="non-terminal residue" evidence="6">
    <location>
        <position position="1"/>
    </location>
</feature>
<dbReference type="PANTHER" id="PTHR12035">
    <property type="entry name" value="SIALIC ACID BINDING IMMUNOGLOBULIN-LIKE LECTIN"/>
    <property type="match status" value="1"/>
</dbReference>